<sequence>MILRATAIAIKMRFTFFIHSLTFQKNFKNINNPAFKEFINNCHKISINHDHYSLDAPFRKTVATILLASFISQQSMLTVAAPANTEVIDATISADTTVTETGASGGATIARVVGDFDPVTQTSGATLPFFSRTRYR</sequence>
<dbReference type="EMBL" id="MDTU01000001">
    <property type="protein sequence ID" value="ODN41717.1"/>
    <property type="molecule type" value="Genomic_DNA"/>
</dbReference>
<comment type="caution">
    <text evidence="1">The sequence shown here is derived from an EMBL/GenBank/DDBJ whole genome shotgun (WGS) entry which is preliminary data.</text>
</comment>
<protein>
    <submittedName>
        <fullName evidence="1">Uncharacterized protein</fullName>
    </submittedName>
</protein>
<gene>
    <name evidence="1" type="ORF">BGC07_00350</name>
</gene>
<evidence type="ECO:0000313" key="1">
    <source>
        <dbReference type="EMBL" id="ODN41717.1"/>
    </source>
</evidence>
<organism evidence="1 2">
    <name type="scientific">Piscirickettsia litoralis</name>
    <dbReference type="NCBI Taxonomy" id="1891921"/>
    <lineage>
        <taxon>Bacteria</taxon>
        <taxon>Pseudomonadati</taxon>
        <taxon>Pseudomonadota</taxon>
        <taxon>Gammaproteobacteria</taxon>
        <taxon>Thiotrichales</taxon>
        <taxon>Piscirickettsiaceae</taxon>
        <taxon>Piscirickettsia</taxon>
    </lineage>
</organism>
<proteinExistence type="predicted"/>
<evidence type="ECO:0000313" key="2">
    <source>
        <dbReference type="Proteomes" id="UP000094329"/>
    </source>
</evidence>
<keyword evidence="2" id="KW-1185">Reference proteome</keyword>
<reference evidence="1 2" key="1">
    <citation type="submission" date="2016-08" db="EMBL/GenBank/DDBJ databases">
        <title>Draft genome sequence of Candidatus Piscirickettsia litoralis, from seawater.</title>
        <authorList>
            <person name="Wan X."/>
            <person name="Lee A.J."/>
            <person name="Hou S."/>
            <person name="Donachie S.P."/>
        </authorList>
    </citation>
    <scope>NUCLEOTIDE SEQUENCE [LARGE SCALE GENOMIC DNA]</scope>
    <source>
        <strain evidence="1 2">Y2</strain>
    </source>
</reference>
<dbReference type="Proteomes" id="UP000094329">
    <property type="component" value="Unassembled WGS sequence"/>
</dbReference>
<name>A0ABX2ZYR7_9GAMM</name>
<accession>A0ABX2ZYR7</accession>